<sequence length="233" mass="26111">MTTISVNRTRDKSQNGPIEINSTEALAIEKNIEEKSKLLVDVKYEQVQGFTRQQFLDLKMKIDKLKNEMKIQALDRAGAYDNYYNYEFTNGNFVAQALSAQSQKYIKYVGTTIGDSKNASAFNTFRSYIDDYETNVVDYMESNTFYEVLGWASALSSFVLLVVGWGTGPAGWITIVLNYGGALSLFAGLTSTAYGTYSRLQYSKNAATSLENARNQMYYNNWGNISMSVVNGV</sequence>
<keyword evidence="3" id="KW-1185">Reference proteome</keyword>
<evidence type="ECO:0000313" key="2">
    <source>
        <dbReference type="EMBL" id="MEA3570168.1"/>
    </source>
</evidence>
<keyword evidence="1" id="KW-0812">Transmembrane</keyword>
<proteinExistence type="predicted"/>
<feature type="transmembrane region" description="Helical" evidence="1">
    <location>
        <begin position="172"/>
        <end position="194"/>
    </location>
</feature>
<keyword evidence="1" id="KW-0472">Membrane</keyword>
<protein>
    <submittedName>
        <fullName evidence="2">Uncharacterized protein</fullName>
    </submittedName>
</protein>
<name>A0ABU5PJN4_9BACL</name>
<evidence type="ECO:0000313" key="3">
    <source>
        <dbReference type="Proteomes" id="UP001292216"/>
    </source>
</evidence>
<reference evidence="2 3" key="1">
    <citation type="submission" date="2023-12" db="EMBL/GenBank/DDBJ databases">
        <title>Whole genome sequencing of Paenibacillus phoenicis isolated from the Phoenix Mars Lander spacecraft assembly facility.</title>
        <authorList>
            <person name="Garcia A."/>
            <person name="Venkateswaran K."/>
        </authorList>
    </citation>
    <scope>NUCLEOTIDE SEQUENCE [LARGE SCALE GENOMIC DNA]</scope>
    <source>
        <strain evidence="2 3">3PO2SA</strain>
    </source>
</reference>
<organism evidence="2 3">
    <name type="scientific">Paenibacillus phoenicis</name>
    <dbReference type="NCBI Taxonomy" id="554117"/>
    <lineage>
        <taxon>Bacteria</taxon>
        <taxon>Bacillati</taxon>
        <taxon>Bacillota</taxon>
        <taxon>Bacilli</taxon>
        <taxon>Bacillales</taxon>
        <taxon>Paenibacillaceae</taxon>
        <taxon>Paenibacillus</taxon>
    </lineage>
</organism>
<dbReference type="RefSeq" id="WP_323076922.1">
    <property type="nucleotide sequence ID" value="NZ_CBCSKM010000035.1"/>
</dbReference>
<keyword evidence="1" id="KW-1133">Transmembrane helix</keyword>
<dbReference type="EMBL" id="JAYERP010000001">
    <property type="protein sequence ID" value="MEA3570168.1"/>
    <property type="molecule type" value="Genomic_DNA"/>
</dbReference>
<accession>A0ABU5PJN4</accession>
<feature type="transmembrane region" description="Helical" evidence="1">
    <location>
        <begin position="148"/>
        <end position="166"/>
    </location>
</feature>
<dbReference type="Proteomes" id="UP001292216">
    <property type="component" value="Unassembled WGS sequence"/>
</dbReference>
<evidence type="ECO:0000256" key="1">
    <source>
        <dbReference type="SAM" id="Phobius"/>
    </source>
</evidence>
<gene>
    <name evidence="2" type="ORF">U9M73_09140</name>
</gene>
<comment type="caution">
    <text evidence="2">The sequence shown here is derived from an EMBL/GenBank/DDBJ whole genome shotgun (WGS) entry which is preliminary data.</text>
</comment>